<name>A0A6P8B0U0_PYRGI</name>
<sequence length="120" mass="14184">MPPKAHLQNEFVDVLEQIERNEEVDGHYQFTGTVILYRKDNNLYHAISESRFSSTSDVRADHLTNSILIPAAVYCPPFPPHFTRAAEPLPSDYFVKTWRIIFWLRWRYMKSLSNTRIRTL</sequence>
<reference evidence="2" key="2">
    <citation type="submission" date="2019-10" db="EMBL/GenBank/DDBJ databases">
        <authorList>
            <consortium name="NCBI Genome Project"/>
        </authorList>
    </citation>
    <scope>NUCLEOTIDE SEQUENCE</scope>
    <source>
        <strain evidence="2">NI907</strain>
    </source>
</reference>
<dbReference type="OrthoDB" id="4062651at2759"/>
<protein>
    <submittedName>
        <fullName evidence="2">Uncharacterized protein</fullName>
    </submittedName>
</protein>
<organism evidence="1 2">
    <name type="scientific">Pyricularia grisea</name>
    <name type="common">Crabgrass-specific blast fungus</name>
    <name type="synonym">Magnaporthe grisea</name>
    <dbReference type="NCBI Taxonomy" id="148305"/>
    <lineage>
        <taxon>Eukaryota</taxon>
        <taxon>Fungi</taxon>
        <taxon>Dikarya</taxon>
        <taxon>Ascomycota</taxon>
        <taxon>Pezizomycotina</taxon>
        <taxon>Sordariomycetes</taxon>
        <taxon>Sordariomycetidae</taxon>
        <taxon>Magnaporthales</taxon>
        <taxon>Pyriculariaceae</taxon>
        <taxon>Pyricularia</taxon>
    </lineage>
</organism>
<reference evidence="2" key="3">
    <citation type="submission" date="2025-08" db="UniProtKB">
        <authorList>
            <consortium name="RefSeq"/>
        </authorList>
    </citation>
    <scope>IDENTIFICATION</scope>
    <source>
        <strain evidence="2">NI907</strain>
    </source>
</reference>
<gene>
    <name evidence="2" type="ORF">PgNI_07250</name>
</gene>
<proteinExistence type="predicted"/>
<evidence type="ECO:0000313" key="1">
    <source>
        <dbReference type="Proteomes" id="UP000515153"/>
    </source>
</evidence>
<keyword evidence="1" id="KW-1185">Reference proteome</keyword>
<dbReference type="Proteomes" id="UP000515153">
    <property type="component" value="Unplaced"/>
</dbReference>
<dbReference type="AlphaFoldDB" id="A0A6P8B0U0"/>
<dbReference type="RefSeq" id="XP_030980770.1">
    <property type="nucleotide sequence ID" value="XM_031127265.1"/>
</dbReference>
<accession>A0A6P8B0U0</accession>
<dbReference type="GeneID" id="41962174"/>
<evidence type="ECO:0000313" key="2">
    <source>
        <dbReference type="RefSeq" id="XP_030980770.1"/>
    </source>
</evidence>
<dbReference type="KEGG" id="pgri:PgNI_07250"/>
<reference evidence="2" key="1">
    <citation type="journal article" date="2019" name="Mol. Biol. Evol.">
        <title>Blast fungal genomes show frequent chromosomal changes, gene gains and losses, and effector gene turnover.</title>
        <authorList>
            <person name="Gomez Luciano L.B."/>
            <person name="Jason Tsai I."/>
            <person name="Chuma I."/>
            <person name="Tosa Y."/>
            <person name="Chen Y.H."/>
            <person name="Li J.Y."/>
            <person name="Li M.Y."/>
            <person name="Jade Lu M.Y."/>
            <person name="Nakayashiki H."/>
            <person name="Li W.H."/>
        </authorList>
    </citation>
    <scope>NUCLEOTIDE SEQUENCE</scope>
    <source>
        <strain evidence="2">NI907</strain>
    </source>
</reference>